<dbReference type="Pfam" id="PF19259">
    <property type="entry name" value="Ty3_capsid"/>
    <property type="match status" value="1"/>
</dbReference>
<organism evidence="2 3">
    <name type="scientific">Astyanax mexicanus</name>
    <name type="common">Blind cave fish</name>
    <name type="synonym">Astyanax fasciatus mexicanus</name>
    <dbReference type="NCBI Taxonomy" id="7994"/>
    <lineage>
        <taxon>Eukaryota</taxon>
        <taxon>Metazoa</taxon>
        <taxon>Chordata</taxon>
        <taxon>Craniata</taxon>
        <taxon>Vertebrata</taxon>
        <taxon>Euteleostomi</taxon>
        <taxon>Actinopterygii</taxon>
        <taxon>Neopterygii</taxon>
        <taxon>Teleostei</taxon>
        <taxon>Ostariophysi</taxon>
        <taxon>Characiformes</taxon>
        <taxon>Characoidei</taxon>
        <taxon>Acestrorhamphidae</taxon>
        <taxon>Acestrorhamphinae</taxon>
        <taxon>Astyanax</taxon>
    </lineage>
</organism>
<dbReference type="PANTHER" id="PTHR15503">
    <property type="entry name" value="LDOC1 RELATED"/>
    <property type="match status" value="1"/>
</dbReference>
<reference evidence="2" key="4">
    <citation type="submission" date="2025-09" db="UniProtKB">
        <authorList>
            <consortium name="Ensembl"/>
        </authorList>
    </citation>
    <scope>IDENTIFICATION</scope>
</reference>
<dbReference type="GeneTree" id="ENSGT01050000245198"/>
<dbReference type="PANTHER" id="PTHR15503:SF22">
    <property type="entry name" value="TRANSPOSON TY3-I GAG POLYPROTEIN"/>
    <property type="match status" value="1"/>
</dbReference>
<proteinExistence type="predicted"/>
<reference evidence="2" key="3">
    <citation type="submission" date="2025-08" db="UniProtKB">
        <authorList>
            <consortium name="Ensembl"/>
        </authorList>
    </citation>
    <scope>IDENTIFICATION</scope>
</reference>
<dbReference type="InParanoid" id="A0A3B1K9L6"/>
<evidence type="ECO:0000313" key="3">
    <source>
        <dbReference type="Proteomes" id="UP000018467"/>
    </source>
</evidence>
<dbReference type="Bgee" id="ENSAMXG00000031338">
    <property type="expression patterns" value="Expressed in brain and 6 other cell types or tissues"/>
</dbReference>
<reference evidence="3" key="1">
    <citation type="submission" date="2013-03" db="EMBL/GenBank/DDBJ databases">
        <authorList>
            <person name="Jeffery W."/>
            <person name="Warren W."/>
            <person name="Wilson R.K."/>
        </authorList>
    </citation>
    <scope>NUCLEOTIDE SEQUENCE</scope>
    <source>
        <strain evidence="3">female</strain>
    </source>
</reference>
<evidence type="ECO:0000259" key="1">
    <source>
        <dbReference type="Pfam" id="PF19259"/>
    </source>
</evidence>
<protein>
    <recommendedName>
        <fullName evidence="1">Ty3 transposon capsid-like protein domain-containing protein</fullName>
    </recommendedName>
</protein>
<dbReference type="AlphaFoldDB" id="A0A3B1K9L6"/>
<accession>A0A3B1K9L6</accession>
<keyword evidence="3" id="KW-1185">Reference proteome</keyword>
<dbReference type="Proteomes" id="UP000018467">
    <property type="component" value="Unassembled WGS sequence"/>
</dbReference>
<dbReference type="InterPro" id="IPR045358">
    <property type="entry name" value="Ty3_capsid"/>
</dbReference>
<reference evidence="3" key="2">
    <citation type="journal article" date="2014" name="Nat. Commun.">
        <title>The cavefish genome reveals candidate genes for eye loss.</title>
        <authorList>
            <person name="McGaugh S.E."/>
            <person name="Gross J.B."/>
            <person name="Aken B."/>
            <person name="Blin M."/>
            <person name="Borowsky R."/>
            <person name="Chalopin D."/>
            <person name="Hinaux H."/>
            <person name="Jeffery W.R."/>
            <person name="Keene A."/>
            <person name="Ma L."/>
            <person name="Minx P."/>
            <person name="Murphy D."/>
            <person name="O'Quin K.E."/>
            <person name="Retaux S."/>
            <person name="Rohner N."/>
            <person name="Searle S.M."/>
            <person name="Stahl B.A."/>
            <person name="Tabin C."/>
            <person name="Volff J.N."/>
            <person name="Yoshizawa M."/>
            <person name="Warren W.C."/>
        </authorList>
    </citation>
    <scope>NUCLEOTIDE SEQUENCE [LARGE SCALE GENOMIC DNA]</scope>
    <source>
        <strain evidence="3">female</strain>
    </source>
</reference>
<sequence>MQRIVFLGYIISANGILMDDNKVEAAVGNQGRVLEQHSQLFESITHTVTALSTQQSEQHSQLAQITTSLQGIASQLAQLSVANPVSLASASSPPVSSFTQPATAFPVSKPDKYDGAPDSCRGFLLQISLFFANSAVGSDSARISFFISRLTGKALEWATAVWPSMERATYEHFLKEFKLVFDHPHYGQSQGELLVKLRQENRSVSDYALEFRTLAAGRLPPVSSVSSGTTS</sequence>
<dbReference type="InterPro" id="IPR032567">
    <property type="entry name" value="RTL1-rel"/>
</dbReference>
<dbReference type="Ensembl" id="ENSAMXT00000052167.1">
    <property type="protein sequence ID" value="ENSAMXP00000051138.1"/>
    <property type="gene ID" value="ENSAMXG00000031338.1"/>
</dbReference>
<feature type="domain" description="Ty3 transposon capsid-like protein" evidence="1">
    <location>
        <begin position="103"/>
        <end position="222"/>
    </location>
</feature>
<name>A0A3B1K9L6_ASTMX</name>
<evidence type="ECO:0000313" key="2">
    <source>
        <dbReference type="Ensembl" id="ENSAMXP00000051138.1"/>
    </source>
</evidence>